<dbReference type="InterPro" id="IPR029101">
    <property type="entry name" value="Sigma_reg_N"/>
</dbReference>
<evidence type="ECO:0000313" key="3">
    <source>
        <dbReference type="EMBL" id="SMH28087.1"/>
    </source>
</evidence>
<dbReference type="RefSeq" id="WP_200805352.1">
    <property type="nucleotide sequence ID" value="NZ_FOAH01000006.1"/>
</dbReference>
<gene>
    <name evidence="3" type="ORF">SAMN04488700_0832</name>
</gene>
<dbReference type="Proteomes" id="UP000193435">
    <property type="component" value="Unassembled WGS sequence"/>
</dbReference>
<keyword evidence="1" id="KW-0472">Membrane</keyword>
<evidence type="ECO:0000313" key="4">
    <source>
        <dbReference type="Proteomes" id="UP000193435"/>
    </source>
</evidence>
<reference evidence="3 4" key="1">
    <citation type="submission" date="2017-04" db="EMBL/GenBank/DDBJ databases">
        <authorList>
            <person name="Afonso C.L."/>
            <person name="Miller P.J."/>
            <person name="Scott M.A."/>
            <person name="Spackman E."/>
            <person name="Goraichik I."/>
            <person name="Dimitrov K.M."/>
            <person name="Suarez D.L."/>
            <person name="Swayne D.E."/>
        </authorList>
    </citation>
    <scope>NUCLEOTIDE SEQUENCE [LARGE SCALE GENOMIC DNA]</scope>
    <source>
        <strain evidence="3 4">LMG26642</strain>
    </source>
</reference>
<dbReference type="EMBL" id="FXBJ01000002">
    <property type="protein sequence ID" value="SMH28087.1"/>
    <property type="molecule type" value="Genomic_DNA"/>
</dbReference>
<accession>A0A1X7MVE2</accession>
<organism evidence="3 4">
    <name type="scientific">Carnobacterium iners</name>
    <dbReference type="NCBI Taxonomy" id="1073423"/>
    <lineage>
        <taxon>Bacteria</taxon>
        <taxon>Bacillati</taxon>
        <taxon>Bacillota</taxon>
        <taxon>Bacilli</taxon>
        <taxon>Lactobacillales</taxon>
        <taxon>Carnobacteriaceae</taxon>
        <taxon>Carnobacterium</taxon>
    </lineage>
</organism>
<evidence type="ECO:0000256" key="1">
    <source>
        <dbReference type="SAM" id="Phobius"/>
    </source>
</evidence>
<feature type="domain" description="Sigma factor regulator N-terminal" evidence="2">
    <location>
        <begin position="16"/>
        <end position="84"/>
    </location>
</feature>
<sequence>MNEFEEDIFDESKIEKAIKKGKRKTIVVIVFISIIVFFVLNLVYFFIYSYFSQQAFEQWDSYIQLSTPNGFISETIETRGFLGG</sequence>
<keyword evidence="4" id="KW-1185">Reference proteome</keyword>
<dbReference type="Pfam" id="PF13800">
    <property type="entry name" value="Sigma_reg_N"/>
    <property type="match status" value="1"/>
</dbReference>
<evidence type="ECO:0000259" key="2">
    <source>
        <dbReference type="Pfam" id="PF13800"/>
    </source>
</evidence>
<name>A0A1X7MVE2_9LACT</name>
<proteinExistence type="predicted"/>
<dbReference type="AlphaFoldDB" id="A0A1X7MVE2"/>
<feature type="transmembrane region" description="Helical" evidence="1">
    <location>
        <begin position="26"/>
        <end position="51"/>
    </location>
</feature>
<keyword evidence="1" id="KW-0812">Transmembrane</keyword>
<protein>
    <submittedName>
        <fullName evidence="3">Sigma factor regulator N-terminal</fullName>
    </submittedName>
</protein>
<keyword evidence="1" id="KW-1133">Transmembrane helix</keyword>